<keyword evidence="2 3" id="KW-0694">RNA-binding</keyword>
<proteinExistence type="predicted"/>
<dbReference type="SMART" id="SM00360">
    <property type="entry name" value="RRM"/>
    <property type="match status" value="2"/>
</dbReference>
<reference evidence="7" key="2">
    <citation type="submission" date="2015-01" db="EMBL/GenBank/DDBJ databases">
        <title>Evolutionary Origins and Diversification of the Mycorrhizal Mutualists.</title>
        <authorList>
            <consortium name="DOE Joint Genome Institute"/>
            <consortium name="Mycorrhizal Genomics Consortium"/>
            <person name="Kohler A."/>
            <person name="Kuo A."/>
            <person name="Nagy L.G."/>
            <person name="Floudas D."/>
            <person name="Copeland A."/>
            <person name="Barry K.W."/>
            <person name="Cichocki N."/>
            <person name="Veneault-Fourrey C."/>
            <person name="LaButti K."/>
            <person name="Lindquist E.A."/>
            <person name="Lipzen A."/>
            <person name="Lundell T."/>
            <person name="Morin E."/>
            <person name="Murat C."/>
            <person name="Riley R."/>
            <person name="Ohm R."/>
            <person name="Sun H."/>
            <person name="Tunlid A."/>
            <person name="Henrissat B."/>
            <person name="Grigoriev I.V."/>
            <person name="Hibbett D.S."/>
            <person name="Martin F."/>
        </authorList>
    </citation>
    <scope>NUCLEOTIDE SEQUENCE [LARGE SCALE GENOMIC DNA]</scope>
    <source>
        <strain evidence="7">MUT 4182</strain>
    </source>
</reference>
<keyword evidence="7" id="KW-1185">Reference proteome</keyword>
<dbReference type="Proteomes" id="UP000054248">
    <property type="component" value="Unassembled WGS sequence"/>
</dbReference>
<dbReference type="OrthoDB" id="446113at2759"/>
<dbReference type="HOGENOM" id="CLU_013780_0_0_1"/>
<dbReference type="PANTHER" id="PTHR47640">
    <property type="entry name" value="TRNA SELENOCYSTEINE 1-ASSOCIATED PROTEIN 1-RELATED-RELATED"/>
    <property type="match status" value="1"/>
</dbReference>
<dbReference type="SUPFAM" id="SSF54928">
    <property type="entry name" value="RNA-binding domain, RBD"/>
    <property type="match status" value="1"/>
</dbReference>
<dbReference type="InterPro" id="IPR050825">
    <property type="entry name" value="RBM42_RBP45_47-like"/>
</dbReference>
<dbReference type="GO" id="GO:0003729">
    <property type="term" value="F:mRNA binding"/>
    <property type="evidence" value="ECO:0007669"/>
    <property type="project" value="InterPro"/>
</dbReference>
<organism evidence="6 7">
    <name type="scientific">Tulasnella calospora MUT 4182</name>
    <dbReference type="NCBI Taxonomy" id="1051891"/>
    <lineage>
        <taxon>Eukaryota</taxon>
        <taxon>Fungi</taxon>
        <taxon>Dikarya</taxon>
        <taxon>Basidiomycota</taxon>
        <taxon>Agaricomycotina</taxon>
        <taxon>Agaricomycetes</taxon>
        <taxon>Cantharellales</taxon>
        <taxon>Tulasnellaceae</taxon>
        <taxon>Tulasnella</taxon>
    </lineage>
</organism>
<feature type="compositionally biased region" description="Polar residues" evidence="4">
    <location>
        <begin position="487"/>
        <end position="502"/>
    </location>
</feature>
<dbReference type="STRING" id="1051891.A0A0C3LKV7"/>
<evidence type="ECO:0000256" key="4">
    <source>
        <dbReference type="SAM" id="MobiDB-lite"/>
    </source>
</evidence>
<reference evidence="6 7" key="1">
    <citation type="submission" date="2014-04" db="EMBL/GenBank/DDBJ databases">
        <authorList>
            <consortium name="DOE Joint Genome Institute"/>
            <person name="Kuo A."/>
            <person name="Girlanda M."/>
            <person name="Perotto S."/>
            <person name="Kohler A."/>
            <person name="Nagy L.G."/>
            <person name="Floudas D."/>
            <person name="Copeland A."/>
            <person name="Barry K.W."/>
            <person name="Cichocki N."/>
            <person name="Veneault-Fourrey C."/>
            <person name="LaButti K."/>
            <person name="Lindquist E.A."/>
            <person name="Lipzen A."/>
            <person name="Lundell T."/>
            <person name="Morin E."/>
            <person name="Murat C."/>
            <person name="Sun H."/>
            <person name="Tunlid A."/>
            <person name="Henrissat B."/>
            <person name="Grigoriev I.V."/>
            <person name="Hibbett D.S."/>
            <person name="Martin F."/>
            <person name="Nordberg H.P."/>
            <person name="Cantor M.N."/>
            <person name="Hua S.X."/>
        </authorList>
    </citation>
    <scope>NUCLEOTIDE SEQUENCE [LARGE SCALE GENOMIC DNA]</scope>
    <source>
        <strain evidence="6 7">MUT 4182</strain>
    </source>
</reference>
<dbReference type="InterPro" id="IPR000504">
    <property type="entry name" value="RRM_dom"/>
</dbReference>
<dbReference type="AlphaFoldDB" id="A0A0C3LKV7"/>
<dbReference type="PANTHER" id="PTHR47640:SF10">
    <property type="entry name" value="TRNA SELENOCYSTEINE 1-ASSOCIATED PROTEIN 1-RELATED"/>
    <property type="match status" value="1"/>
</dbReference>
<dbReference type="GO" id="GO:0006376">
    <property type="term" value="P:mRNA splice site recognition"/>
    <property type="evidence" value="ECO:0007669"/>
    <property type="project" value="TreeGrafter"/>
</dbReference>
<dbReference type="InterPro" id="IPR012677">
    <property type="entry name" value="Nucleotide-bd_a/b_plait_sf"/>
</dbReference>
<feature type="region of interest" description="Disordered" evidence="4">
    <location>
        <begin position="1"/>
        <end position="42"/>
    </location>
</feature>
<dbReference type="EMBL" id="KN823121">
    <property type="protein sequence ID" value="KIO21997.1"/>
    <property type="molecule type" value="Genomic_DNA"/>
</dbReference>
<dbReference type="Pfam" id="PF00076">
    <property type="entry name" value="RRM_1"/>
    <property type="match status" value="2"/>
</dbReference>
<keyword evidence="1" id="KW-0677">Repeat</keyword>
<evidence type="ECO:0000256" key="3">
    <source>
        <dbReference type="PROSITE-ProRule" id="PRU00176"/>
    </source>
</evidence>
<feature type="region of interest" description="Disordered" evidence="4">
    <location>
        <begin position="598"/>
        <end position="632"/>
    </location>
</feature>
<protein>
    <recommendedName>
        <fullName evidence="5">RRM domain-containing protein</fullName>
    </recommendedName>
</protein>
<evidence type="ECO:0000313" key="6">
    <source>
        <dbReference type="EMBL" id="KIO21997.1"/>
    </source>
</evidence>
<feature type="compositionally biased region" description="Low complexity" evidence="4">
    <location>
        <begin position="941"/>
        <end position="952"/>
    </location>
</feature>
<gene>
    <name evidence="6" type="ORF">M407DRAFT_217280</name>
</gene>
<evidence type="ECO:0000256" key="1">
    <source>
        <dbReference type="ARBA" id="ARBA00022737"/>
    </source>
</evidence>
<accession>A0A0C3LKV7</accession>
<feature type="domain" description="RRM" evidence="5">
    <location>
        <begin position="659"/>
        <end position="731"/>
    </location>
</feature>
<sequence>MSAASASAFPPHPLGVQGVHMHPSSESPMDSARNDYAPRSYPWPPTADPIGYTQAQAMLSGAYAGASQAQSQGFPLVVQNDATALELAHHDYQNQLRGHINTYSLAAAAVPDDQLPSFYQHQASVASVALQQYTDATGYQFQPPNPQAPSSVTQNILAPHIAATLPPHPQPTRSTLHFSNLEPWMDVEYFNKLAGMMNWQNIILKIPSTPSNEGVGSLLVPNNPGYCFMTFPTPAFATAVLKSLTEGDMPKVMPNSKRPFVVTWATIPASSARTNVQRSDPFGNDASVSGLFALGNLSVLNLHTPPTVDDLTSQPNNRQQEFSIFVGDLAPETTNSDLIAVFRDPILGLRHDREPKFVAPFLSCKSAKIMVDPVMGVSKGYGFVRFGTPTDASRALIEMQGLYCLSRPMRISQATAKARAHGYAPQSAAPASSFGTPPPHPFTPPFDYDFHGSGSDRGSGSTVTSPSAVHPANGVSRAFIVGHQKVATSPTGSASSVHSLQEAQRAASRRGDGGPESDPLDSLPSETLDALSTLNIDRSTLSQLLKMAMVKPSAEQEENEDIRASSDPLSAPAAIRHFGQSDGLAHRASMSGPVPVHTPNRSYSQSMNGTSAHSPVTSRNMVPPSSGADASQTSQAKSLVASMMGNNASVLNSSDPYNTTVFVGGLSGLISEDTLRTFFGPFGEIHYVKIPPGKGCGFVQFVRKADAEAAISKMQGFPIGGGRVRLSWGRSQYKAAQAAAQVARLSTGINDSGDLQGLSETQTAQILQACGVSNAGSNTFSRHQGSIELQNPHTFSPEAAYGVEGTGNLDQYDIRAVSGPHSVIPVQNDLANANLSRSHTFPTFTTFNGEPSNFSPPSNVSASRSVAGLNARSQYVNTYGPGSAAVYGDLIATRGGISQRDLEAMESGHMVDPYSDGAHGIYPNRGPVPFPANEVIRQERSGSGSTVATTASDKTPPLQPMRNDFLDLADNFAALNFGQNPAFGAYPAYHLAEAKGMLSSAFGPYLSDNAPTGQHS</sequence>
<dbReference type="PROSITE" id="PS50102">
    <property type="entry name" value="RRM"/>
    <property type="match status" value="2"/>
</dbReference>
<feature type="compositionally biased region" description="Polar residues" evidence="4">
    <location>
        <begin position="599"/>
        <end position="620"/>
    </location>
</feature>
<feature type="region of interest" description="Disordered" evidence="4">
    <location>
        <begin position="416"/>
        <end position="469"/>
    </location>
</feature>
<feature type="region of interest" description="Disordered" evidence="4">
    <location>
        <begin position="940"/>
        <end position="959"/>
    </location>
</feature>
<dbReference type="GO" id="GO:0005829">
    <property type="term" value="C:cytosol"/>
    <property type="evidence" value="ECO:0007669"/>
    <property type="project" value="TreeGrafter"/>
</dbReference>
<feature type="compositionally biased region" description="Polar residues" evidence="4">
    <location>
        <begin position="456"/>
        <end position="467"/>
    </location>
</feature>
<name>A0A0C3LKV7_9AGAM</name>
<evidence type="ECO:0000313" key="7">
    <source>
        <dbReference type="Proteomes" id="UP000054248"/>
    </source>
</evidence>
<evidence type="ECO:0000259" key="5">
    <source>
        <dbReference type="PROSITE" id="PS50102"/>
    </source>
</evidence>
<dbReference type="Gene3D" id="3.30.70.330">
    <property type="match status" value="2"/>
</dbReference>
<feature type="region of interest" description="Disordered" evidence="4">
    <location>
        <begin position="487"/>
        <end position="525"/>
    </location>
</feature>
<evidence type="ECO:0000256" key="2">
    <source>
        <dbReference type="ARBA" id="ARBA00022884"/>
    </source>
</evidence>
<feature type="domain" description="RRM" evidence="5">
    <location>
        <begin position="322"/>
        <end position="416"/>
    </location>
</feature>
<dbReference type="InterPro" id="IPR035979">
    <property type="entry name" value="RBD_domain_sf"/>
</dbReference>
<dbReference type="CDD" id="cd12346">
    <property type="entry name" value="RRM3_NGR1_NAM8_like"/>
    <property type="match status" value="1"/>
</dbReference>